<sequence length="256" mass="29436">MYQFISFIKFLTKSSNQHGVHSPFVYSFVTKCLYSKTAYPAYDDLSSYRKELRASETILEVTDLGEGSKVLNAKQRKVSEMVKVSSSSKKDVRLLYRIAKYFNFKTSLELGTSLGMGTYALALANPESQITSIEGCPNTSAFTQSQLKAKALQHVDLISGPFKTELPHLKAPYYDFIYFDGHHNKTATLNYFETLVVKAHNDSVFIFDDIYWSKGMTEAWEYIKHHEAVTVTVDIFYMGIVFFRKEQKKEHFKIRL</sequence>
<accession>A0A368ZE49</accession>
<evidence type="ECO:0000313" key="1">
    <source>
        <dbReference type="EMBL" id="RCW91522.1"/>
    </source>
</evidence>
<dbReference type="SUPFAM" id="SSF53335">
    <property type="entry name" value="S-adenosyl-L-methionine-dependent methyltransferases"/>
    <property type="match status" value="1"/>
</dbReference>
<keyword evidence="2" id="KW-1185">Reference proteome</keyword>
<reference evidence="1 2" key="1">
    <citation type="submission" date="2018-07" db="EMBL/GenBank/DDBJ databases">
        <title>Genomic Encyclopedia of Type Strains, Phase III (KMG-III): the genomes of soil and plant-associated and newly described type strains.</title>
        <authorList>
            <person name="Whitman W."/>
        </authorList>
    </citation>
    <scope>NUCLEOTIDE SEQUENCE [LARGE SCALE GENOMIC DNA]</scope>
    <source>
        <strain evidence="1 2">CECT 7958</strain>
    </source>
</reference>
<dbReference type="OrthoDB" id="5464618at2"/>
<proteinExistence type="predicted"/>
<name>A0A368ZE49_9FLAO</name>
<gene>
    <name evidence="1" type="ORF">DFQ08_103352</name>
</gene>
<dbReference type="Gene3D" id="3.40.50.150">
    <property type="entry name" value="Vaccinia Virus protein VP39"/>
    <property type="match status" value="1"/>
</dbReference>
<dbReference type="Pfam" id="PF13578">
    <property type="entry name" value="Methyltransf_24"/>
    <property type="match status" value="1"/>
</dbReference>
<dbReference type="Proteomes" id="UP000253436">
    <property type="component" value="Unassembled WGS sequence"/>
</dbReference>
<dbReference type="GO" id="GO:0008168">
    <property type="term" value="F:methyltransferase activity"/>
    <property type="evidence" value="ECO:0007669"/>
    <property type="project" value="UniProtKB-KW"/>
</dbReference>
<comment type="caution">
    <text evidence="1">The sequence shown here is derived from an EMBL/GenBank/DDBJ whole genome shotgun (WGS) entry which is preliminary data.</text>
</comment>
<organism evidence="1 2">
    <name type="scientific">Winogradskyella arenosi</name>
    <dbReference type="NCBI Taxonomy" id="533325"/>
    <lineage>
        <taxon>Bacteria</taxon>
        <taxon>Pseudomonadati</taxon>
        <taxon>Bacteroidota</taxon>
        <taxon>Flavobacteriia</taxon>
        <taxon>Flavobacteriales</taxon>
        <taxon>Flavobacteriaceae</taxon>
        <taxon>Winogradskyella</taxon>
    </lineage>
</organism>
<dbReference type="RefSeq" id="WP_114310028.1">
    <property type="nucleotide sequence ID" value="NZ_QPJO01000003.1"/>
</dbReference>
<dbReference type="GO" id="GO:0032259">
    <property type="term" value="P:methylation"/>
    <property type="evidence" value="ECO:0007669"/>
    <property type="project" value="UniProtKB-KW"/>
</dbReference>
<dbReference type="InterPro" id="IPR029063">
    <property type="entry name" value="SAM-dependent_MTases_sf"/>
</dbReference>
<evidence type="ECO:0000313" key="2">
    <source>
        <dbReference type="Proteomes" id="UP000253436"/>
    </source>
</evidence>
<dbReference type="EMBL" id="QPJO01000003">
    <property type="protein sequence ID" value="RCW91522.1"/>
    <property type="molecule type" value="Genomic_DNA"/>
</dbReference>
<protein>
    <submittedName>
        <fullName evidence="1">Putative O-methyltransferase YrrM</fullName>
    </submittedName>
</protein>
<dbReference type="AlphaFoldDB" id="A0A368ZE49"/>
<keyword evidence="1" id="KW-0808">Transferase</keyword>
<keyword evidence="1" id="KW-0489">Methyltransferase</keyword>